<keyword evidence="3" id="KW-1185">Reference proteome</keyword>
<protein>
    <submittedName>
        <fullName evidence="2">Uncharacterized protein</fullName>
    </submittedName>
</protein>
<evidence type="ECO:0000256" key="1">
    <source>
        <dbReference type="SAM" id="MobiDB-lite"/>
    </source>
</evidence>
<reference evidence="3" key="1">
    <citation type="submission" date="2017-03" db="EMBL/GenBank/DDBJ databases">
        <authorList>
            <person name="Sharma R."/>
            <person name="Thines M."/>
        </authorList>
    </citation>
    <scope>NUCLEOTIDE SEQUENCE [LARGE SCALE GENOMIC DNA]</scope>
</reference>
<evidence type="ECO:0000313" key="3">
    <source>
        <dbReference type="Proteomes" id="UP000192927"/>
    </source>
</evidence>
<feature type="region of interest" description="Disordered" evidence="1">
    <location>
        <begin position="1"/>
        <end position="51"/>
    </location>
</feature>
<name>A0A1W5DD98_9LECA</name>
<evidence type="ECO:0000313" key="2">
    <source>
        <dbReference type="EMBL" id="SLM41163.1"/>
    </source>
</evidence>
<organism evidence="2 3">
    <name type="scientific">Lasallia pustulata</name>
    <dbReference type="NCBI Taxonomy" id="136370"/>
    <lineage>
        <taxon>Eukaryota</taxon>
        <taxon>Fungi</taxon>
        <taxon>Dikarya</taxon>
        <taxon>Ascomycota</taxon>
        <taxon>Pezizomycotina</taxon>
        <taxon>Lecanoromycetes</taxon>
        <taxon>OSLEUM clade</taxon>
        <taxon>Umbilicariomycetidae</taxon>
        <taxon>Umbilicariales</taxon>
        <taxon>Umbilicariaceae</taxon>
        <taxon>Lasallia</taxon>
    </lineage>
</organism>
<sequence>MDEPCQFRAESGLPENPQPLPPAYDIETAKVPLTNSGNGSLPTKDDLPTDNPRTIVTTMSNSIFGNYRLLDLLDLKTTSGNIDITSSPDAADKDGPDQAAEFVASTMSGDIANTVSLAAVPSREYITRVSSSSGTISGAYLMGSTTDFRTSSGRMNLVLSPVAYGTYPPSLVTYSASGSQDIEIRASQNKTALQTLTLRSDSLSGSVTVRCSADFEGTIEARSSAGRTFVYGPGVTVATNFPQRGGMNFAGRYVKATKGSGAGKIFINTASGDVRVIFA</sequence>
<dbReference type="EMBL" id="FWEW01003793">
    <property type="protein sequence ID" value="SLM41163.1"/>
    <property type="molecule type" value="Genomic_DNA"/>
</dbReference>
<accession>A0A1W5DD98</accession>
<proteinExistence type="predicted"/>
<dbReference type="Proteomes" id="UP000192927">
    <property type="component" value="Unassembled WGS sequence"/>
</dbReference>
<dbReference type="AlphaFoldDB" id="A0A1W5DD98"/>